<protein>
    <recommendedName>
        <fullName evidence="5">Lipoprotein</fullName>
    </recommendedName>
</protein>
<feature type="region of interest" description="Disordered" evidence="1">
    <location>
        <begin position="31"/>
        <end position="50"/>
    </location>
</feature>
<evidence type="ECO:0000313" key="3">
    <source>
        <dbReference type="EMBL" id="MFC0253307.1"/>
    </source>
</evidence>
<reference evidence="3 4" key="1">
    <citation type="submission" date="2024-09" db="EMBL/GenBank/DDBJ databases">
        <authorList>
            <person name="Sun Q."/>
            <person name="Mori K."/>
        </authorList>
    </citation>
    <scope>NUCLEOTIDE SEQUENCE [LARGE SCALE GENOMIC DNA]</scope>
    <source>
        <strain evidence="3 4">CCM 7792</strain>
    </source>
</reference>
<feature type="compositionally biased region" description="Low complexity" evidence="1">
    <location>
        <begin position="39"/>
        <end position="49"/>
    </location>
</feature>
<dbReference type="Proteomes" id="UP001589773">
    <property type="component" value="Unassembled WGS sequence"/>
</dbReference>
<name>A0ABV6FJ21_9BURK</name>
<accession>A0ABV6FJ21</accession>
<proteinExistence type="predicted"/>
<dbReference type="EMBL" id="JBHLWP010000013">
    <property type="protein sequence ID" value="MFC0253307.1"/>
    <property type="molecule type" value="Genomic_DNA"/>
</dbReference>
<keyword evidence="4" id="KW-1185">Reference proteome</keyword>
<evidence type="ECO:0000256" key="1">
    <source>
        <dbReference type="SAM" id="MobiDB-lite"/>
    </source>
</evidence>
<feature type="chain" id="PRO_5045769362" description="Lipoprotein" evidence="2">
    <location>
        <begin position="27"/>
        <end position="157"/>
    </location>
</feature>
<evidence type="ECO:0000313" key="4">
    <source>
        <dbReference type="Proteomes" id="UP001589773"/>
    </source>
</evidence>
<sequence>MFPRAATRPSLSLLAAPLIVALAMSAGGCKRAEREEAAKPAPAKVQEAPVRTKEQAMSALLAVPELKAWSEQIEKRSKGKAHGAVIEDDPAPREINGRKYYQLTFVENRANDVRRRESFLVSQQGDEILVDDTETGSILSLQEWRRNIERVELKSAD</sequence>
<dbReference type="RefSeq" id="WP_379680324.1">
    <property type="nucleotide sequence ID" value="NZ_JBHLWP010000013.1"/>
</dbReference>
<feature type="signal peptide" evidence="2">
    <location>
        <begin position="1"/>
        <end position="26"/>
    </location>
</feature>
<organism evidence="3 4">
    <name type="scientific">Massilia consociata</name>
    <dbReference type="NCBI Taxonomy" id="760117"/>
    <lineage>
        <taxon>Bacteria</taxon>
        <taxon>Pseudomonadati</taxon>
        <taxon>Pseudomonadota</taxon>
        <taxon>Betaproteobacteria</taxon>
        <taxon>Burkholderiales</taxon>
        <taxon>Oxalobacteraceae</taxon>
        <taxon>Telluria group</taxon>
        <taxon>Massilia</taxon>
    </lineage>
</organism>
<comment type="caution">
    <text evidence="3">The sequence shown here is derived from an EMBL/GenBank/DDBJ whole genome shotgun (WGS) entry which is preliminary data.</text>
</comment>
<keyword evidence="2" id="KW-0732">Signal</keyword>
<evidence type="ECO:0000256" key="2">
    <source>
        <dbReference type="SAM" id="SignalP"/>
    </source>
</evidence>
<evidence type="ECO:0008006" key="5">
    <source>
        <dbReference type="Google" id="ProtNLM"/>
    </source>
</evidence>
<gene>
    <name evidence="3" type="ORF">ACFFJK_15520</name>
</gene>
<dbReference type="PROSITE" id="PS51257">
    <property type="entry name" value="PROKAR_LIPOPROTEIN"/>
    <property type="match status" value="1"/>
</dbReference>